<comment type="caution">
    <text evidence="7">The sequence shown here is derived from an EMBL/GenBank/DDBJ whole genome shotgun (WGS) entry which is preliminary data.</text>
</comment>
<dbReference type="CDD" id="cd11692">
    <property type="entry name" value="HRI1_N_like"/>
    <property type="match status" value="1"/>
</dbReference>
<keyword evidence="6" id="KW-0539">Nucleus</keyword>
<name>A0ABP0B419_9PEZI</name>
<evidence type="ECO:0000256" key="3">
    <source>
        <dbReference type="ARBA" id="ARBA00005229"/>
    </source>
</evidence>
<comment type="subcellular location">
    <subcellularLocation>
        <location evidence="2">Cytoplasm</location>
    </subcellularLocation>
    <subcellularLocation>
        <location evidence="1">Nucleus</location>
    </subcellularLocation>
</comment>
<sequence>MAGISHRVSIAWLPAPHSEPTSTVVLTSPGRRFVDVRVLGTTKESQELDWALAGTSSSTPVAKGVSDCVWRHWVDSHYENEDADAQVDRGRNTDQPDGTVLETGAMVNPATGKVQDYEEVWRDDDLPASSRCVVLQHESDKGDRGVAIVLGPYCQGILRTKKEGVTVERWQRETVEDMDDWKLVFRLGSGKLPCKALTERQSLREGEDLVVGSNQTWTVMEAAKV</sequence>
<dbReference type="InterPro" id="IPR043047">
    <property type="entry name" value="Hri1_N_sf"/>
</dbReference>
<dbReference type="EMBL" id="CAWUHC010000012">
    <property type="protein sequence ID" value="CAK7214318.1"/>
    <property type="molecule type" value="Genomic_DNA"/>
</dbReference>
<reference evidence="7 8" key="1">
    <citation type="submission" date="2024-01" db="EMBL/GenBank/DDBJ databases">
        <authorList>
            <person name="Allen C."/>
            <person name="Tagirdzhanova G."/>
        </authorList>
    </citation>
    <scope>NUCLEOTIDE SEQUENCE [LARGE SCALE GENOMIC DNA]</scope>
</reference>
<evidence type="ECO:0000256" key="6">
    <source>
        <dbReference type="ARBA" id="ARBA00023242"/>
    </source>
</evidence>
<dbReference type="InterPro" id="IPR038744">
    <property type="entry name" value="Hri1_N"/>
</dbReference>
<evidence type="ECO:0000313" key="7">
    <source>
        <dbReference type="EMBL" id="CAK7214318.1"/>
    </source>
</evidence>
<dbReference type="CDD" id="cd11693">
    <property type="entry name" value="HRI1_C_like"/>
    <property type="match status" value="1"/>
</dbReference>
<dbReference type="Pfam" id="PF16815">
    <property type="entry name" value="HRI1"/>
    <property type="match status" value="1"/>
</dbReference>
<protein>
    <recommendedName>
        <fullName evidence="4">Protein HRI1</fullName>
    </recommendedName>
</protein>
<dbReference type="InterPro" id="IPR031818">
    <property type="entry name" value="Hri1"/>
</dbReference>
<evidence type="ECO:0000256" key="5">
    <source>
        <dbReference type="ARBA" id="ARBA00022490"/>
    </source>
</evidence>
<accession>A0ABP0B419</accession>
<proteinExistence type="inferred from homology"/>
<dbReference type="Gene3D" id="2.40.128.320">
    <property type="entry name" value="Protein HRI1, N-terminal domain"/>
    <property type="match status" value="1"/>
</dbReference>
<comment type="similarity">
    <text evidence="3">Belongs to the HRI1 family.</text>
</comment>
<dbReference type="Proteomes" id="UP001642406">
    <property type="component" value="Unassembled WGS sequence"/>
</dbReference>
<evidence type="ECO:0000256" key="4">
    <source>
        <dbReference type="ARBA" id="ARBA00017063"/>
    </source>
</evidence>
<gene>
    <name evidence="7" type="ORF">SBRCBS47491_002100</name>
</gene>
<evidence type="ECO:0000256" key="1">
    <source>
        <dbReference type="ARBA" id="ARBA00004123"/>
    </source>
</evidence>
<evidence type="ECO:0000313" key="8">
    <source>
        <dbReference type="Proteomes" id="UP001642406"/>
    </source>
</evidence>
<keyword evidence="5" id="KW-0963">Cytoplasm</keyword>
<keyword evidence="8" id="KW-1185">Reference proteome</keyword>
<evidence type="ECO:0000256" key="2">
    <source>
        <dbReference type="ARBA" id="ARBA00004496"/>
    </source>
</evidence>
<organism evidence="7 8">
    <name type="scientific">Sporothrix bragantina</name>
    <dbReference type="NCBI Taxonomy" id="671064"/>
    <lineage>
        <taxon>Eukaryota</taxon>
        <taxon>Fungi</taxon>
        <taxon>Dikarya</taxon>
        <taxon>Ascomycota</taxon>
        <taxon>Pezizomycotina</taxon>
        <taxon>Sordariomycetes</taxon>
        <taxon>Sordariomycetidae</taxon>
        <taxon>Ophiostomatales</taxon>
        <taxon>Ophiostomataceae</taxon>
        <taxon>Sporothrix</taxon>
    </lineage>
</organism>